<comment type="caution">
    <text evidence="2">The sequence shown here is derived from an EMBL/GenBank/DDBJ whole genome shotgun (WGS) entry which is preliminary data.</text>
</comment>
<proteinExistence type="predicted"/>
<feature type="transmembrane region" description="Helical" evidence="1">
    <location>
        <begin position="161"/>
        <end position="186"/>
    </location>
</feature>
<dbReference type="NCBIfam" id="TIGR02046">
    <property type="entry name" value="sdhC_b558_fam"/>
    <property type="match status" value="1"/>
</dbReference>
<dbReference type="EMBL" id="JAUHJS010000003">
    <property type="protein sequence ID" value="MDN4165422.1"/>
    <property type="molecule type" value="Genomic_DNA"/>
</dbReference>
<dbReference type="InterPro" id="IPR034804">
    <property type="entry name" value="SQR/QFR_C/D"/>
</dbReference>
<dbReference type="Proteomes" id="UP001168552">
    <property type="component" value="Unassembled WGS sequence"/>
</dbReference>
<feature type="transmembrane region" description="Helical" evidence="1">
    <location>
        <begin position="207"/>
        <end position="224"/>
    </location>
</feature>
<keyword evidence="1" id="KW-0472">Membrane</keyword>
<keyword evidence="1" id="KW-1133">Transmembrane helix</keyword>
<evidence type="ECO:0000313" key="2">
    <source>
        <dbReference type="EMBL" id="MDN4165422.1"/>
    </source>
</evidence>
<accession>A0ABT8F4P9</accession>
<dbReference type="RefSeq" id="WP_320003947.1">
    <property type="nucleotide sequence ID" value="NZ_JAUHJS010000003.1"/>
</dbReference>
<reference evidence="2" key="1">
    <citation type="submission" date="2023-06" db="EMBL/GenBank/DDBJ databases">
        <title>Cytophagales bacterium Strain LB-30, isolated from soil.</title>
        <authorList>
            <person name="Liu B."/>
        </authorList>
    </citation>
    <scope>NUCLEOTIDE SEQUENCE</scope>
    <source>
        <strain evidence="2">LB-30</strain>
    </source>
</reference>
<dbReference type="Gene3D" id="1.20.1300.10">
    <property type="entry name" value="Fumarate reductase/succinate dehydrogenase, transmembrane subunit"/>
    <property type="match status" value="1"/>
</dbReference>
<sequence>MSWITDTLTSTIGRKVLMALTGLFLILFLAVHLAGNLQLLMNDGGEAFNKYAYNMGHNPLIRVVSIGNFVFILLHIVVSILLTRRNKAARPVGYKESAGASNSTWASRNMGVLGTIILIFLVVHLKGFWFEFKFGAVPTVDYDGVSFKNVYLIVQEAYKELWYALFYVVSMGFLAFHLSHGFASAFQTLGLNHKKYSPIISGLGKGFAILVPLLFALIPVIIYIKSLG</sequence>
<dbReference type="SUPFAM" id="SSF81343">
    <property type="entry name" value="Fumarate reductase respiratory complex transmembrane subunits"/>
    <property type="match status" value="1"/>
</dbReference>
<evidence type="ECO:0000256" key="1">
    <source>
        <dbReference type="SAM" id="Phobius"/>
    </source>
</evidence>
<dbReference type="InterPro" id="IPR011138">
    <property type="entry name" value="Cytochrome_b-558"/>
</dbReference>
<keyword evidence="1" id="KW-0812">Transmembrane</keyword>
<keyword evidence="3" id="KW-1185">Reference proteome</keyword>
<dbReference type="CDD" id="cd03498">
    <property type="entry name" value="SQR_TypeB_2_TM"/>
    <property type="match status" value="1"/>
</dbReference>
<evidence type="ECO:0000313" key="3">
    <source>
        <dbReference type="Proteomes" id="UP001168552"/>
    </source>
</evidence>
<feature type="transmembrane region" description="Helical" evidence="1">
    <location>
        <begin position="110"/>
        <end position="130"/>
    </location>
</feature>
<protein>
    <submittedName>
        <fullName evidence="2">Succinate dehydrogenase cytochrome b subunit</fullName>
    </submittedName>
</protein>
<feature type="transmembrane region" description="Helical" evidence="1">
    <location>
        <begin position="16"/>
        <end position="40"/>
    </location>
</feature>
<name>A0ABT8F4P9_9BACT</name>
<feature type="transmembrane region" description="Helical" evidence="1">
    <location>
        <begin position="60"/>
        <end position="82"/>
    </location>
</feature>
<gene>
    <name evidence="2" type="ORF">QWY31_07910</name>
</gene>
<organism evidence="2 3">
    <name type="scientific">Shiella aurantiaca</name>
    <dbReference type="NCBI Taxonomy" id="3058365"/>
    <lineage>
        <taxon>Bacteria</taxon>
        <taxon>Pseudomonadati</taxon>
        <taxon>Bacteroidota</taxon>
        <taxon>Cytophagia</taxon>
        <taxon>Cytophagales</taxon>
        <taxon>Shiellaceae</taxon>
        <taxon>Shiella</taxon>
    </lineage>
</organism>